<evidence type="ECO:0000313" key="3">
    <source>
        <dbReference type="Proteomes" id="UP000829196"/>
    </source>
</evidence>
<comment type="caution">
    <text evidence="2">The sequence shown here is derived from an EMBL/GenBank/DDBJ whole genome shotgun (WGS) entry which is preliminary data.</text>
</comment>
<sequence length="113" mass="12541">MMNDCSHLFFGLIMWLCTTTTRGANELNLARVRGRLSRAQLSNTELELELSSKAACVKVELDSSQVKQPASLRPEVRSCLPVPSRGLLKIFMPRSPVQSRGRISPLASRLSEV</sequence>
<accession>A0A8T3AUZ5</accession>
<dbReference type="EMBL" id="JAGYWB010000013">
    <property type="protein sequence ID" value="KAI0500446.1"/>
    <property type="molecule type" value="Genomic_DNA"/>
</dbReference>
<evidence type="ECO:0000313" key="2">
    <source>
        <dbReference type="EMBL" id="KAI0500446.1"/>
    </source>
</evidence>
<proteinExistence type="predicted"/>
<keyword evidence="1" id="KW-0732">Signal</keyword>
<gene>
    <name evidence="2" type="ORF">KFK09_018658</name>
</gene>
<organism evidence="2 3">
    <name type="scientific">Dendrobium nobile</name>
    <name type="common">Orchid</name>
    <dbReference type="NCBI Taxonomy" id="94219"/>
    <lineage>
        <taxon>Eukaryota</taxon>
        <taxon>Viridiplantae</taxon>
        <taxon>Streptophyta</taxon>
        <taxon>Embryophyta</taxon>
        <taxon>Tracheophyta</taxon>
        <taxon>Spermatophyta</taxon>
        <taxon>Magnoliopsida</taxon>
        <taxon>Liliopsida</taxon>
        <taxon>Asparagales</taxon>
        <taxon>Orchidaceae</taxon>
        <taxon>Epidendroideae</taxon>
        <taxon>Malaxideae</taxon>
        <taxon>Dendrobiinae</taxon>
        <taxon>Dendrobium</taxon>
    </lineage>
</organism>
<feature type="chain" id="PRO_5035897223" evidence="1">
    <location>
        <begin position="24"/>
        <end position="113"/>
    </location>
</feature>
<dbReference type="Proteomes" id="UP000829196">
    <property type="component" value="Unassembled WGS sequence"/>
</dbReference>
<dbReference type="AlphaFoldDB" id="A0A8T3AUZ5"/>
<name>A0A8T3AUZ5_DENNO</name>
<feature type="signal peptide" evidence="1">
    <location>
        <begin position="1"/>
        <end position="23"/>
    </location>
</feature>
<reference evidence="2" key="1">
    <citation type="journal article" date="2022" name="Front. Genet.">
        <title>Chromosome-Scale Assembly of the Dendrobium nobile Genome Provides Insights Into the Molecular Mechanism of the Biosynthesis of the Medicinal Active Ingredient of Dendrobium.</title>
        <authorList>
            <person name="Xu Q."/>
            <person name="Niu S.-C."/>
            <person name="Li K.-L."/>
            <person name="Zheng P.-J."/>
            <person name="Zhang X.-J."/>
            <person name="Jia Y."/>
            <person name="Liu Y."/>
            <person name="Niu Y.-X."/>
            <person name="Yu L.-H."/>
            <person name="Chen D.-F."/>
            <person name="Zhang G.-Q."/>
        </authorList>
    </citation>
    <scope>NUCLEOTIDE SEQUENCE</scope>
    <source>
        <tissue evidence="2">Leaf</tissue>
    </source>
</reference>
<dbReference type="SMR" id="A0A8T3AUZ5"/>
<evidence type="ECO:0000256" key="1">
    <source>
        <dbReference type="SAM" id="SignalP"/>
    </source>
</evidence>
<keyword evidence="3" id="KW-1185">Reference proteome</keyword>
<protein>
    <submittedName>
        <fullName evidence="2">Uncharacterized protein</fullName>
    </submittedName>
</protein>